<organism evidence="1 2">
    <name type="scientific">Cryobacterium fucosi</name>
    <dbReference type="NCBI Taxonomy" id="1259157"/>
    <lineage>
        <taxon>Bacteria</taxon>
        <taxon>Bacillati</taxon>
        <taxon>Actinomycetota</taxon>
        <taxon>Actinomycetes</taxon>
        <taxon>Micrococcales</taxon>
        <taxon>Microbacteriaceae</taxon>
        <taxon>Cryobacterium</taxon>
    </lineage>
</organism>
<dbReference type="AlphaFoldDB" id="A0A4R9BGV9"/>
<dbReference type="EMBL" id="SOHH01000025">
    <property type="protein sequence ID" value="TFD82484.1"/>
    <property type="molecule type" value="Genomic_DNA"/>
</dbReference>
<gene>
    <name evidence="1" type="ORF">E3T48_02120</name>
</gene>
<dbReference type="OrthoDB" id="5115469at2"/>
<name>A0A4R9BGV9_9MICO</name>
<evidence type="ECO:0000313" key="1">
    <source>
        <dbReference type="EMBL" id="TFD82484.1"/>
    </source>
</evidence>
<sequence>MLPHPGGAALVIIQGLINSARLNGASPADLATARTSLRTLMAVVNSASRREVNETETFTFTGSWLATEAAPAKNAGVWRQTFRSGDCVDVTFPPGDAYLVFAGTNNTSTSRVAVTDLSSAGAAIDAFPLGDHCVSSTAWTPCAYRAPLTARGHRLRFTHATGTGPLAVGALVPQLFAPSTVLMMKEPYLPDYAASAMFPHGSDEALDAFNALIDDLAIEFPNVIVADPNQPGYWNKLLHTQPDQVHPNEAGNAALARTALDALNRRARSAVCNSVGRPESSSPLEAAYFVCACACANSESPPTVPI</sequence>
<keyword evidence="2" id="KW-1185">Reference proteome</keyword>
<protein>
    <recommendedName>
        <fullName evidence="3">SGNH/GDSL hydrolase family protein</fullName>
    </recommendedName>
</protein>
<dbReference type="SUPFAM" id="SSF52266">
    <property type="entry name" value="SGNH hydrolase"/>
    <property type="match status" value="1"/>
</dbReference>
<dbReference type="InterPro" id="IPR036514">
    <property type="entry name" value="SGNH_hydro_sf"/>
</dbReference>
<evidence type="ECO:0008006" key="3">
    <source>
        <dbReference type="Google" id="ProtNLM"/>
    </source>
</evidence>
<reference evidence="1 2" key="1">
    <citation type="submission" date="2019-03" db="EMBL/GenBank/DDBJ databases">
        <title>Genomics of glacier-inhabiting Cryobacterium strains.</title>
        <authorList>
            <person name="Liu Q."/>
            <person name="Xin Y.-H."/>
        </authorList>
    </citation>
    <scope>NUCLEOTIDE SEQUENCE [LARGE SCALE GENOMIC DNA]</scope>
    <source>
        <strain evidence="1 2">Hh4</strain>
    </source>
</reference>
<accession>A0A4R9BGV9</accession>
<evidence type="ECO:0000313" key="2">
    <source>
        <dbReference type="Proteomes" id="UP000298313"/>
    </source>
</evidence>
<dbReference type="Proteomes" id="UP000298313">
    <property type="component" value="Unassembled WGS sequence"/>
</dbReference>
<dbReference type="RefSeq" id="WP_134522233.1">
    <property type="nucleotide sequence ID" value="NZ_SOHH01000025.1"/>
</dbReference>
<comment type="caution">
    <text evidence="1">The sequence shown here is derived from an EMBL/GenBank/DDBJ whole genome shotgun (WGS) entry which is preliminary data.</text>
</comment>
<proteinExistence type="predicted"/>
<dbReference type="Gene3D" id="3.40.50.1110">
    <property type="entry name" value="SGNH hydrolase"/>
    <property type="match status" value="1"/>
</dbReference>